<evidence type="ECO:0000256" key="4">
    <source>
        <dbReference type="ARBA" id="ARBA00023136"/>
    </source>
</evidence>
<evidence type="ECO:0000313" key="8">
    <source>
        <dbReference type="Proteomes" id="UP000019384"/>
    </source>
</evidence>
<organism evidence="7 8">
    <name type="scientific">Kuraishia capsulata CBS 1993</name>
    <dbReference type="NCBI Taxonomy" id="1382522"/>
    <lineage>
        <taxon>Eukaryota</taxon>
        <taxon>Fungi</taxon>
        <taxon>Dikarya</taxon>
        <taxon>Ascomycota</taxon>
        <taxon>Saccharomycotina</taxon>
        <taxon>Pichiomycetes</taxon>
        <taxon>Pichiales</taxon>
        <taxon>Pichiaceae</taxon>
        <taxon>Kuraishia</taxon>
    </lineage>
</organism>
<dbReference type="AlphaFoldDB" id="W6MMW6"/>
<feature type="transmembrane region" description="Helical" evidence="5">
    <location>
        <begin position="412"/>
        <end position="431"/>
    </location>
</feature>
<dbReference type="Proteomes" id="UP000019384">
    <property type="component" value="Unassembled WGS sequence"/>
</dbReference>
<dbReference type="SUPFAM" id="SSF103473">
    <property type="entry name" value="MFS general substrate transporter"/>
    <property type="match status" value="1"/>
</dbReference>
<keyword evidence="8" id="KW-1185">Reference proteome</keyword>
<dbReference type="OrthoDB" id="410267at2759"/>
<dbReference type="InterPro" id="IPR010658">
    <property type="entry name" value="Nodulin-like"/>
</dbReference>
<gene>
    <name evidence="7" type="ORF">KUCA_T00003944001</name>
</gene>
<feature type="transmembrane region" description="Helical" evidence="5">
    <location>
        <begin position="25"/>
        <end position="41"/>
    </location>
</feature>
<evidence type="ECO:0000256" key="3">
    <source>
        <dbReference type="ARBA" id="ARBA00022989"/>
    </source>
</evidence>
<reference evidence="7" key="2">
    <citation type="submission" date="2014-02" db="EMBL/GenBank/DDBJ databases">
        <title>Complete DNA sequence of /Kuraishia capsulata/ illustrates novel genomic features among budding yeasts (/Saccharomycotina/).</title>
        <authorList>
            <person name="Morales L."/>
            <person name="Noel B."/>
            <person name="Porcel B."/>
            <person name="Marcet-Houben M."/>
            <person name="Hullo M-F."/>
            <person name="Sacerdot C."/>
            <person name="Tekaia F."/>
            <person name="Leh-Louis V."/>
            <person name="Despons L."/>
            <person name="Khanna V."/>
            <person name="Aury J-M."/>
            <person name="Barbe V."/>
            <person name="Couloux A."/>
            <person name="Labadie K."/>
            <person name="Pelletier E."/>
            <person name="Souciet J-L."/>
            <person name="Boekhout T."/>
            <person name="Gabaldon T."/>
            <person name="Wincker P."/>
            <person name="Dujon B."/>
        </authorList>
    </citation>
    <scope>NUCLEOTIDE SEQUENCE</scope>
    <source>
        <strain evidence="7">CBS 1993</strain>
    </source>
</reference>
<name>W6MMW6_9ASCO</name>
<protein>
    <recommendedName>
        <fullName evidence="6">Nodulin-like domain-containing protein</fullName>
    </recommendedName>
</protein>
<accession>W6MMW6</accession>
<dbReference type="InterPro" id="IPR036259">
    <property type="entry name" value="MFS_trans_sf"/>
</dbReference>
<dbReference type="EMBL" id="HG793128">
    <property type="protein sequence ID" value="CDK27964.1"/>
    <property type="molecule type" value="Genomic_DNA"/>
</dbReference>
<feature type="transmembrane region" description="Helical" evidence="5">
    <location>
        <begin position="87"/>
        <end position="106"/>
    </location>
</feature>
<dbReference type="GO" id="GO:0000329">
    <property type="term" value="C:fungal-type vacuole membrane"/>
    <property type="evidence" value="ECO:0007669"/>
    <property type="project" value="TreeGrafter"/>
</dbReference>
<dbReference type="Pfam" id="PF06813">
    <property type="entry name" value="Nodulin-like"/>
    <property type="match status" value="1"/>
</dbReference>
<sequence length="448" mass="48046">MLGTLGVLFSGPVAGVTVDKTGYSLAIVSGSLAIGSGYYLFRKQFEEAYSSVPYTCFLLFCVGSGSTFINAACIKCCMVTFPSIRGLATSLPVAMYGISAMCYSAVGSRFYPGDTAGFLGFLSTSSLIVAALCGPMICLCDRSSHIHHRIGTDTPRASASIELTNFGSGTVTPVRQAGNPMPIAGFKNPDHDITASRPLFKQIEFWALATILSVIAGIGQMYVYSVGYVVTSLFGDSKFIAQHTATYSILVQQQQQLQVGIISLASCTGRISSGLLADIFSSTLHWSRTWLLFVPGVLIFSAQILGATVSSLQAVGVTSSLLGFGYGFLYCILPIIVGDIWGLTNFSFNWGITNVFTIIPNMVLAGYFGRVYDSHVTLKEFSLVVGGGDDGAKETIKLMVCDLGRECYNSAFKLTALLSLVALLLIGFFNLRQHAVSKRHLKQRRLSS</sequence>
<evidence type="ECO:0000313" key="7">
    <source>
        <dbReference type="EMBL" id="CDK27964.1"/>
    </source>
</evidence>
<feature type="transmembrane region" description="Helical" evidence="5">
    <location>
        <begin position="205"/>
        <end position="224"/>
    </location>
</feature>
<evidence type="ECO:0000259" key="6">
    <source>
        <dbReference type="Pfam" id="PF06813"/>
    </source>
</evidence>
<keyword evidence="3 5" id="KW-1133">Transmembrane helix</keyword>
<reference evidence="7" key="1">
    <citation type="submission" date="2013-12" db="EMBL/GenBank/DDBJ databases">
        <authorList>
            <person name="Genoscope - CEA"/>
        </authorList>
    </citation>
    <scope>NUCLEOTIDE SEQUENCE</scope>
    <source>
        <strain evidence="7">CBS 1993</strain>
    </source>
</reference>
<feature type="transmembrane region" description="Helical" evidence="5">
    <location>
        <begin position="289"/>
        <end position="309"/>
    </location>
</feature>
<evidence type="ECO:0000256" key="5">
    <source>
        <dbReference type="SAM" id="Phobius"/>
    </source>
</evidence>
<dbReference type="RefSeq" id="XP_022459956.1">
    <property type="nucleotide sequence ID" value="XM_022602410.1"/>
</dbReference>
<comment type="subcellular location">
    <subcellularLocation>
        <location evidence="1">Membrane</location>
        <topology evidence="1">Multi-pass membrane protein</topology>
    </subcellularLocation>
</comment>
<evidence type="ECO:0000256" key="1">
    <source>
        <dbReference type="ARBA" id="ARBA00004141"/>
    </source>
</evidence>
<keyword evidence="4 5" id="KW-0472">Membrane</keyword>
<evidence type="ECO:0000256" key="2">
    <source>
        <dbReference type="ARBA" id="ARBA00022692"/>
    </source>
</evidence>
<feature type="transmembrane region" description="Helical" evidence="5">
    <location>
        <begin position="321"/>
        <end position="341"/>
    </location>
</feature>
<dbReference type="PANTHER" id="PTHR21576:SF158">
    <property type="entry name" value="RIBOSOMAL RNA-PROCESSING PROTEIN 12-LIKE CONSERVED DOMAIN-CONTAINING PROTEIN"/>
    <property type="match status" value="1"/>
</dbReference>
<keyword evidence="2 5" id="KW-0812">Transmembrane</keyword>
<dbReference type="PANTHER" id="PTHR21576">
    <property type="entry name" value="UNCHARACTERIZED NODULIN-LIKE PROTEIN"/>
    <property type="match status" value="1"/>
</dbReference>
<dbReference type="Gene3D" id="1.20.1250.20">
    <property type="entry name" value="MFS general substrate transporter like domains"/>
    <property type="match status" value="1"/>
</dbReference>
<dbReference type="HOGENOM" id="CLU_012596_0_1_1"/>
<feature type="transmembrane region" description="Helical" evidence="5">
    <location>
        <begin position="118"/>
        <end position="140"/>
    </location>
</feature>
<feature type="transmembrane region" description="Helical" evidence="5">
    <location>
        <begin position="348"/>
        <end position="368"/>
    </location>
</feature>
<proteinExistence type="predicted"/>
<feature type="domain" description="Nodulin-like" evidence="6">
    <location>
        <begin position="11"/>
        <end position="145"/>
    </location>
</feature>
<dbReference type="GeneID" id="34521344"/>
<dbReference type="STRING" id="1382522.W6MMW6"/>